<name>A0A0N8QTY5_PSECA</name>
<dbReference type="Proteomes" id="UP000050564">
    <property type="component" value="Unassembled WGS sequence"/>
</dbReference>
<dbReference type="EMBL" id="LJPX01000665">
    <property type="protein sequence ID" value="KPW62886.1"/>
    <property type="molecule type" value="Genomic_DNA"/>
</dbReference>
<evidence type="ECO:0000256" key="1">
    <source>
        <dbReference type="SAM" id="Phobius"/>
    </source>
</evidence>
<evidence type="ECO:0000313" key="3">
    <source>
        <dbReference type="Proteomes" id="UP000050564"/>
    </source>
</evidence>
<organism evidence="2 3">
    <name type="scientific">Pseudomonas cannabina</name>
    <dbReference type="NCBI Taxonomy" id="86840"/>
    <lineage>
        <taxon>Bacteria</taxon>
        <taxon>Pseudomonadati</taxon>
        <taxon>Pseudomonadota</taxon>
        <taxon>Gammaproteobacteria</taxon>
        <taxon>Pseudomonadales</taxon>
        <taxon>Pseudomonadaceae</taxon>
        <taxon>Pseudomonas</taxon>
    </lineage>
</organism>
<keyword evidence="1" id="KW-0472">Membrane</keyword>
<proteinExistence type="predicted"/>
<accession>A0A0N8QTY5</accession>
<feature type="transmembrane region" description="Helical" evidence="1">
    <location>
        <begin position="40"/>
        <end position="61"/>
    </location>
</feature>
<sequence length="529" mass="56677">MLGCRAPTVIISCGFQSVLPVPVRLPPHQNGYLRVIMNKAAGIAVGVIVVAGVLVTAGAWYTGTKLEGALNDSISNANQELAKSFKGGETSVTLKLVSLDKHFFSSTAHYSVDIQNLADSTQNSQFLLVDQIEHGPIPLSRLKTLNLLPVMALSNFQLEKSPSSEKWFAMSKDVTPLKGQASIGYNRATKGWLQMAPLEMTDVDGTFKFSGLDLKTDLSADAEKYSAVGNMDNLQLNVASPDGPVNVEIKGMTFDTGGTKGKSGFYLGHTNLKAQGFNFQVVGKPQVQIKDLAAVNLTQEDAGNLAAQVSYDAGIIAYGGKDVGAAHMGFKFANVDAAASQALGQFYQDKILPQQQAAAAQKQPFRLELSPADQELMNTQLKKLFAAKPHVELEKLSLKTSNGESHVRIAVDLADPGPLDQPANALVLKALGEINAKVVLSKPMIRDLATQQAIREGQTDLKVIAEQAKAASDMASVMAEMMQLAKVDGDNIVSDLHYANDMVDFNGQKMTVQQFMSNILGRIGALGQQ</sequence>
<dbReference type="PATRIC" id="fig|86840.3.peg.3599"/>
<gene>
    <name evidence="2" type="ORF">ALO81_100152</name>
</gene>
<dbReference type="Pfam" id="PF06097">
    <property type="entry name" value="DUF945"/>
    <property type="match status" value="1"/>
</dbReference>
<evidence type="ECO:0000313" key="2">
    <source>
        <dbReference type="EMBL" id="KPW62886.1"/>
    </source>
</evidence>
<dbReference type="AlphaFoldDB" id="A0A0N8QTY5"/>
<keyword evidence="1" id="KW-1133">Transmembrane helix</keyword>
<keyword evidence="1" id="KW-0812">Transmembrane</keyword>
<protein>
    <submittedName>
        <fullName evidence="2">GTP-binding protein</fullName>
    </submittedName>
</protein>
<comment type="caution">
    <text evidence="2">The sequence shown here is derived from an EMBL/GenBank/DDBJ whole genome shotgun (WGS) entry which is preliminary data.</text>
</comment>
<dbReference type="InterPro" id="IPR010352">
    <property type="entry name" value="DUF945"/>
</dbReference>
<reference evidence="2 3" key="1">
    <citation type="submission" date="2015-09" db="EMBL/GenBank/DDBJ databases">
        <title>Genome announcement of multiple Pseudomonas syringae strains.</title>
        <authorList>
            <person name="Thakur S."/>
            <person name="Wang P.W."/>
            <person name="Gong Y."/>
            <person name="Weir B.S."/>
            <person name="Guttman D.S."/>
        </authorList>
    </citation>
    <scope>NUCLEOTIDE SEQUENCE [LARGE SCALE GENOMIC DNA]</scope>
    <source>
        <strain evidence="2 3">ICMP2823</strain>
    </source>
</reference>